<dbReference type="Gene3D" id="3.40.50.720">
    <property type="entry name" value="NAD(P)-binding Rossmann-like Domain"/>
    <property type="match status" value="1"/>
</dbReference>
<dbReference type="NCBIfam" id="TIGR00702">
    <property type="entry name" value="YcaO-type kinase domain"/>
    <property type="match status" value="1"/>
</dbReference>
<dbReference type="Gene3D" id="3.30.160.660">
    <property type="match status" value="1"/>
</dbReference>
<sequence length="760" mass="82425">MTHGAATRKVVSFKRHLRAEISEGNGAFLFSERGVTVLHGPHIESLATELDGTKDVASLLRSSPGGMDSEQVAALVDRLMDAGLVSLYSPRDLDDDRAVAFWDSCGIEPAGSGAGGAVGSVGLVGTDRNVDLRPTADALRDAGVTVLSGDVHNVLGHADLSVVVCEDYLSPALSGIDAAHREAGQPWLLAKQLGTQVWVGPIFQPGESACWHCLASRLWGHRHAEACAQAALGHPGPARRPEASVPPLAGLATHLVALEATKWLAGHRHQGQRCVWTLDTDDLHGRYHELRARPQCPACGDPSMVAAQARRPVTLGDVGRGVGTGGGYRALTPEQVLDRYRHLVSPVTGVIKEVRRDPRGPASCHSYRSGPNLSLPAGDMDMLRHGLRDESGGKGASSVEAEVGALCEALERYSGSFQGDEERVRASLRELEDQALHPNDCMLFHDRQYRDRAEWNSAHGSLQHVCEPFDEHAVVNWTPVWSLTRHRHRLLPTRMLYYGAPYDPGDAGVRADSNGNAAGSSLEDAILQGLLEIVERDAVALWWYNRTSAPGVDLAAFGDLWVDELRGVYADLGRELWVLDVTSDVGIPVMVALSRRAGASPEHIMVGFGAHLDPRIALRRALTELNQLVPALVEAEPEDLGDPDLRSWWQRATVTAEDYLLADPGVRHRVPADFACVPRRDLAGDVESVTTSLAALGLETLVLDQTRPDIELPVVKVIVPGMRHFWARFGPGRLYDVPVRIGRLSEPTSYEDLNPVPLFL</sequence>
<dbReference type="GO" id="GO:0008641">
    <property type="term" value="F:ubiquitin-like modifier activating enzyme activity"/>
    <property type="evidence" value="ECO:0007669"/>
    <property type="project" value="InterPro"/>
</dbReference>
<organism evidence="2 3">
    <name type="scientific">Haloechinothrix aidingensis</name>
    <dbReference type="NCBI Taxonomy" id="2752311"/>
    <lineage>
        <taxon>Bacteria</taxon>
        <taxon>Bacillati</taxon>
        <taxon>Actinomycetota</taxon>
        <taxon>Actinomycetes</taxon>
        <taxon>Pseudonocardiales</taxon>
        <taxon>Pseudonocardiaceae</taxon>
        <taxon>Haloechinothrix</taxon>
    </lineage>
</organism>
<dbReference type="SUPFAM" id="SSF69572">
    <property type="entry name" value="Activating enzymes of the ubiquitin-like proteins"/>
    <property type="match status" value="1"/>
</dbReference>
<dbReference type="InterPro" id="IPR022291">
    <property type="entry name" value="Bacteriocin_synth_cyclodeHase"/>
</dbReference>
<gene>
    <name evidence="2" type="ORF">H0B56_07270</name>
</gene>
<dbReference type="Pfam" id="PF02624">
    <property type="entry name" value="YcaO"/>
    <property type="match status" value="1"/>
</dbReference>
<proteinExistence type="predicted"/>
<evidence type="ECO:0000313" key="2">
    <source>
        <dbReference type="EMBL" id="MBA0125338.1"/>
    </source>
</evidence>
<comment type="caution">
    <text evidence="2">The sequence shown here is derived from an EMBL/GenBank/DDBJ whole genome shotgun (WGS) entry which is preliminary data.</text>
</comment>
<evidence type="ECO:0000259" key="1">
    <source>
        <dbReference type="PROSITE" id="PS51664"/>
    </source>
</evidence>
<dbReference type="PANTHER" id="PTHR37809">
    <property type="entry name" value="RIBOSOMAL PROTEIN S12 METHYLTHIOTRANSFERASE ACCESSORY FACTOR YCAO"/>
    <property type="match status" value="1"/>
</dbReference>
<dbReference type="InterPro" id="IPR003776">
    <property type="entry name" value="YcaO-like_dom"/>
</dbReference>
<dbReference type="InterPro" id="IPR027624">
    <property type="entry name" value="TOMM_cyclo_SagD"/>
</dbReference>
<keyword evidence="3" id="KW-1185">Reference proteome</keyword>
<dbReference type="Gene3D" id="3.30.40.250">
    <property type="match status" value="1"/>
</dbReference>
<dbReference type="PANTHER" id="PTHR37809:SF1">
    <property type="entry name" value="RIBOSOMAL PROTEIN S12 METHYLTHIOTRANSFERASE ACCESSORY FACTOR YCAO"/>
    <property type="match status" value="1"/>
</dbReference>
<dbReference type="PROSITE" id="PS51664">
    <property type="entry name" value="YCAO"/>
    <property type="match status" value="1"/>
</dbReference>
<dbReference type="EMBL" id="JACCKD010000002">
    <property type="protein sequence ID" value="MBA0125338.1"/>
    <property type="molecule type" value="Genomic_DNA"/>
</dbReference>
<dbReference type="Gene3D" id="3.30.1330.230">
    <property type="match status" value="2"/>
</dbReference>
<dbReference type="NCBIfam" id="TIGR03882">
    <property type="entry name" value="cyclo_dehyd_2"/>
    <property type="match status" value="1"/>
</dbReference>
<reference evidence="2 3" key="1">
    <citation type="submission" date="2020-07" db="EMBL/GenBank/DDBJ databases">
        <title>Genome of Haloechinothrix sp.</title>
        <authorList>
            <person name="Tang S.-K."/>
            <person name="Yang L."/>
            <person name="Zhu W.-Y."/>
        </authorList>
    </citation>
    <scope>NUCLEOTIDE SEQUENCE [LARGE SCALE GENOMIC DNA]</scope>
    <source>
        <strain evidence="2 3">YIM 98757</strain>
    </source>
</reference>
<dbReference type="InterPro" id="IPR035985">
    <property type="entry name" value="Ubiquitin-activating_enz"/>
</dbReference>
<dbReference type="AlphaFoldDB" id="A0A838A7V8"/>
<protein>
    <submittedName>
        <fullName evidence="2">TOMM leader peptide-binding protein</fullName>
    </submittedName>
</protein>
<evidence type="ECO:0000313" key="3">
    <source>
        <dbReference type="Proteomes" id="UP000582974"/>
    </source>
</evidence>
<dbReference type="Gene3D" id="3.90.930.60">
    <property type="match status" value="1"/>
</dbReference>
<dbReference type="Proteomes" id="UP000582974">
    <property type="component" value="Unassembled WGS sequence"/>
</dbReference>
<feature type="domain" description="YcaO" evidence="1">
    <location>
        <begin position="393"/>
        <end position="760"/>
    </location>
</feature>
<name>A0A838A7V8_9PSEU</name>
<dbReference type="NCBIfam" id="TIGR03604">
    <property type="entry name" value="TOMM_cyclo_SagD"/>
    <property type="match status" value="1"/>
</dbReference>
<accession>A0A838A7V8</accession>
<dbReference type="RefSeq" id="WP_180892142.1">
    <property type="nucleotide sequence ID" value="NZ_JACCKD010000002.1"/>
</dbReference>